<sequence>MIWSNNQLGAAYYNILTSELFVMDDTYDDGVHFNIAKTLYKQCQPRYVITISGTSDEFLTAIEALVMSEMSSDRNRSGLSSEPQVSLRVMRKREHGFDRCYHRVRCLKLRSEPANANNVERLIFLQGLLNFKSIVMIHALGLLLIYIDQHWNNIALDPSGRPGFVSLSSVTLRDIVMIDDDTYEALNIVHARHHPSLFKCGDAAAKKQSGSLFILLNRCQSRPGAQFLWHVILSKTLRHPTRNIEILNERFEVIEFCLNPDNHSIVENLTSCLKHVYRLTNVILDRYLAQQAKVSDWRRLHKTVSSIIYIADVCEKHCKKVRLFHKIVSNITNEVRYIKYFIEYIVDFGVKRSEHDFIVRANVDSHLDNLHHVRSTLPETLTQMVEKDMKEYLPASVITCKMVYIPNIGYLLAVTGWSPSPADNVDMENLEFKFISNNIRYYKSPTAKELDETIGDILLRINKRESYIMLKLVKYINKHAASIFNAIQLCAELDTLLAFYVVAREYNYVKPNMVDRQIIAIEQGRHPLQEFLTTFVPNDTYSGDEKSLVKILTGPNASGKSTYLKQVALIVFMAHIGCFVPAKSATIGIVTHILTQMTSVDSIALNTSMFLQDMRQINSALYASTPNSIVILDEFGNGTSEVSGLSLLAAVLNNFVERAADCPHIFVATHMHRVMNTLPQSPIIEQQTFEFVTNEDGSVAYLYSLTHGHVARSFAHAGGGHHRTITKIRQFQSGRVENVNVATGYFRADRSGDLAPADVTAISARRPGVGARSLSVVNNGHWRCIPARKRTERPSQRTREIPKNVRSRGCNSAGTRRADRERVGVRMRIRALVCSLALLASSTTTTARTRTTATRGAKYSRPGDEQEPLGGQIRTGVP</sequence>
<dbReference type="Proteomes" id="UP000078540">
    <property type="component" value="Unassembled WGS sequence"/>
</dbReference>
<dbReference type="EMBL" id="KQ976579">
    <property type="protein sequence ID" value="KYM80040.1"/>
    <property type="molecule type" value="Genomic_DNA"/>
</dbReference>
<comment type="similarity">
    <text evidence="1">Belongs to the DNA mismatch repair MutS family.</text>
</comment>
<feature type="compositionally biased region" description="Low complexity" evidence="5">
    <location>
        <begin position="843"/>
        <end position="855"/>
    </location>
</feature>
<evidence type="ECO:0000259" key="6">
    <source>
        <dbReference type="SMART" id="SM00533"/>
    </source>
</evidence>
<dbReference type="GO" id="GO:0140664">
    <property type="term" value="F:ATP-dependent DNA damage sensor activity"/>
    <property type="evidence" value="ECO:0007669"/>
    <property type="project" value="InterPro"/>
</dbReference>
<proteinExistence type="inferred from homology"/>
<dbReference type="PIRSF" id="PIRSF037677">
    <property type="entry name" value="DNA_mis_repair_Msh6"/>
    <property type="match status" value="1"/>
</dbReference>
<feature type="domain" description="DNA mismatch repair protein MutS core" evidence="6">
    <location>
        <begin position="207"/>
        <end position="532"/>
    </location>
</feature>
<dbReference type="InterPro" id="IPR036187">
    <property type="entry name" value="DNA_mismatch_repair_MutS_sf"/>
</dbReference>
<organism evidence="8 9">
    <name type="scientific">Atta colombica</name>
    <dbReference type="NCBI Taxonomy" id="520822"/>
    <lineage>
        <taxon>Eukaryota</taxon>
        <taxon>Metazoa</taxon>
        <taxon>Ecdysozoa</taxon>
        <taxon>Arthropoda</taxon>
        <taxon>Hexapoda</taxon>
        <taxon>Insecta</taxon>
        <taxon>Pterygota</taxon>
        <taxon>Neoptera</taxon>
        <taxon>Endopterygota</taxon>
        <taxon>Hymenoptera</taxon>
        <taxon>Apocrita</taxon>
        <taxon>Aculeata</taxon>
        <taxon>Formicoidea</taxon>
        <taxon>Formicidae</taxon>
        <taxon>Myrmicinae</taxon>
        <taxon>Atta</taxon>
    </lineage>
</organism>
<keyword evidence="3" id="KW-0067">ATP-binding</keyword>
<dbReference type="SMART" id="SM00533">
    <property type="entry name" value="MUTSd"/>
    <property type="match status" value="1"/>
</dbReference>
<dbReference type="InterPro" id="IPR007696">
    <property type="entry name" value="DNA_mismatch_repair_MutS_core"/>
</dbReference>
<evidence type="ECO:0000256" key="5">
    <source>
        <dbReference type="SAM" id="MobiDB-lite"/>
    </source>
</evidence>
<dbReference type="InterPro" id="IPR017261">
    <property type="entry name" value="DNA_mismatch_repair_MutS/MSH"/>
</dbReference>
<dbReference type="Gene3D" id="1.10.1420.10">
    <property type="match status" value="1"/>
</dbReference>
<dbReference type="GO" id="GO:0051026">
    <property type="term" value="P:chiasma assembly"/>
    <property type="evidence" value="ECO:0007669"/>
    <property type="project" value="TreeGrafter"/>
</dbReference>
<evidence type="ECO:0000256" key="4">
    <source>
        <dbReference type="ARBA" id="ARBA00023125"/>
    </source>
</evidence>
<dbReference type="GO" id="GO:0030983">
    <property type="term" value="F:mismatched DNA binding"/>
    <property type="evidence" value="ECO:0007669"/>
    <property type="project" value="InterPro"/>
</dbReference>
<dbReference type="Pfam" id="PF00488">
    <property type="entry name" value="MutS_V"/>
    <property type="match status" value="1"/>
</dbReference>
<dbReference type="PANTHER" id="PTHR11361">
    <property type="entry name" value="DNA MISMATCH REPAIR PROTEIN MUTS FAMILY MEMBER"/>
    <property type="match status" value="1"/>
</dbReference>
<evidence type="ECO:0000313" key="8">
    <source>
        <dbReference type="EMBL" id="KYM80040.1"/>
    </source>
</evidence>
<dbReference type="SMART" id="SM00534">
    <property type="entry name" value="MUTSac"/>
    <property type="match status" value="1"/>
</dbReference>
<dbReference type="SUPFAM" id="SSF48334">
    <property type="entry name" value="DNA repair protein MutS, domain III"/>
    <property type="match status" value="1"/>
</dbReference>
<dbReference type="Pfam" id="PF05192">
    <property type="entry name" value="MutS_III"/>
    <property type="match status" value="1"/>
</dbReference>
<dbReference type="AlphaFoldDB" id="A0A195B705"/>
<dbReference type="GO" id="GO:0006298">
    <property type="term" value="P:mismatch repair"/>
    <property type="evidence" value="ECO:0007669"/>
    <property type="project" value="InterPro"/>
</dbReference>
<gene>
    <name evidence="8" type="ORF">ALC53_09566</name>
</gene>
<feature type="region of interest" description="Disordered" evidence="5">
    <location>
        <begin position="790"/>
        <end position="819"/>
    </location>
</feature>
<evidence type="ECO:0000256" key="1">
    <source>
        <dbReference type="ARBA" id="ARBA00006271"/>
    </source>
</evidence>
<dbReference type="STRING" id="520822.A0A195B705"/>
<keyword evidence="2" id="KW-0547">Nucleotide-binding</keyword>
<name>A0A195B705_9HYME</name>
<evidence type="ECO:0000256" key="2">
    <source>
        <dbReference type="ARBA" id="ARBA00022741"/>
    </source>
</evidence>
<dbReference type="GO" id="GO:0005634">
    <property type="term" value="C:nucleus"/>
    <property type="evidence" value="ECO:0007669"/>
    <property type="project" value="TreeGrafter"/>
</dbReference>
<dbReference type="InterPro" id="IPR000432">
    <property type="entry name" value="DNA_mismatch_repair_MutS_C"/>
</dbReference>
<evidence type="ECO:0000256" key="3">
    <source>
        <dbReference type="ARBA" id="ARBA00022840"/>
    </source>
</evidence>
<dbReference type="SUPFAM" id="SSF52540">
    <property type="entry name" value="P-loop containing nucleoside triphosphate hydrolases"/>
    <property type="match status" value="1"/>
</dbReference>
<keyword evidence="4" id="KW-0238">DNA-binding</keyword>
<reference evidence="8 9" key="1">
    <citation type="submission" date="2015-09" db="EMBL/GenBank/DDBJ databases">
        <title>Atta colombica WGS genome.</title>
        <authorList>
            <person name="Nygaard S."/>
            <person name="Hu H."/>
            <person name="Boomsma J."/>
            <person name="Zhang G."/>
        </authorList>
    </citation>
    <scope>NUCLEOTIDE SEQUENCE [LARGE SCALE GENOMIC DNA]</scope>
    <source>
        <strain evidence="8">Treedump-2</strain>
        <tissue evidence="8">Whole body</tissue>
    </source>
</reference>
<dbReference type="GO" id="GO:0005524">
    <property type="term" value="F:ATP binding"/>
    <property type="evidence" value="ECO:0007669"/>
    <property type="project" value="UniProtKB-KW"/>
</dbReference>
<dbReference type="InterPro" id="IPR045076">
    <property type="entry name" value="MutS"/>
</dbReference>
<accession>A0A195B705</accession>
<feature type="domain" description="DNA mismatch repair proteins mutS family" evidence="7">
    <location>
        <begin position="547"/>
        <end position="733"/>
    </location>
</feature>
<protein>
    <submittedName>
        <fullName evidence="8">MutS protein like protein 5</fullName>
    </submittedName>
</protein>
<evidence type="ECO:0000313" key="9">
    <source>
        <dbReference type="Proteomes" id="UP000078540"/>
    </source>
</evidence>
<feature type="region of interest" description="Disordered" evidence="5">
    <location>
        <begin position="843"/>
        <end position="878"/>
    </location>
</feature>
<dbReference type="InterPro" id="IPR027417">
    <property type="entry name" value="P-loop_NTPase"/>
</dbReference>
<dbReference type="Gene3D" id="3.40.50.300">
    <property type="entry name" value="P-loop containing nucleotide triphosphate hydrolases"/>
    <property type="match status" value="1"/>
</dbReference>
<dbReference type="PANTHER" id="PTHR11361:SF20">
    <property type="entry name" value="MUTS PROTEIN HOMOLOG 5"/>
    <property type="match status" value="1"/>
</dbReference>
<feature type="compositionally biased region" description="Basic and acidic residues" evidence="5">
    <location>
        <begin position="792"/>
        <end position="803"/>
    </location>
</feature>
<keyword evidence="9" id="KW-1185">Reference proteome</keyword>
<evidence type="ECO:0000259" key="7">
    <source>
        <dbReference type="SMART" id="SM00534"/>
    </source>
</evidence>